<evidence type="ECO:0000313" key="1">
    <source>
        <dbReference type="EMBL" id="EKP14606.1"/>
    </source>
</evidence>
<comment type="caution">
    <text evidence="1">The sequence shown here is derived from an EMBL/GenBank/DDBJ whole genome shotgun (WGS) entry which is preliminary data.</text>
</comment>
<gene>
    <name evidence="1" type="ORF">LEP1GSC128_1895</name>
</gene>
<evidence type="ECO:0000313" key="2">
    <source>
        <dbReference type="Proteomes" id="UP000002837"/>
    </source>
</evidence>
<name>A0ABN0I0M1_LEPBO</name>
<sequence>MNSSSVTAQKKSLTINSNLQTFGSVYFDTRFSMIVRESLFSLDSLGGSLKDRDDGTWKF</sequence>
<reference evidence="1" key="1">
    <citation type="submission" date="2012-09" db="EMBL/GenBank/DDBJ databases">
        <authorList>
            <person name="Harkins D.M."/>
            <person name="Durkin A.S."/>
            <person name="Brinkac L.M."/>
            <person name="Selengut J.D."/>
            <person name="Sanka R."/>
            <person name="DePew J."/>
            <person name="Purushe J."/>
            <person name="Picardeau M."/>
            <person name="Werts C."/>
            <person name="Goarant C."/>
            <person name="Vinetz J.M."/>
            <person name="Sutton G.G."/>
            <person name="Nelson W.C."/>
            <person name="Fouts D.E."/>
        </authorList>
    </citation>
    <scope>NUCLEOTIDE SEQUENCE [LARGE SCALE GENOMIC DNA]</scope>
    <source>
        <strain evidence="1">200801926</strain>
    </source>
</reference>
<dbReference type="EMBL" id="AKWJ02000017">
    <property type="protein sequence ID" value="EKP14606.1"/>
    <property type="molecule type" value="Genomic_DNA"/>
</dbReference>
<proteinExistence type="predicted"/>
<organism evidence="1 2">
    <name type="scientific">Leptospira borgpetersenii str. 200801926</name>
    <dbReference type="NCBI Taxonomy" id="1193009"/>
    <lineage>
        <taxon>Bacteria</taxon>
        <taxon>Pseudomonadati</taxon>
        <taxon>Spirochaetota</taxon>
        <taxon>Spirochaetia</taxon>
        <taxon>Leptospirales</taxon>
        <taxon>Leptospiraceae</taxon>
        <taxon>Leptospira</taxon>
    </lineage>
</organism>
<dbReference type="Proteomes" id="UP000002837">
    <property type="component" value="Unassembled WGS sequence"/>
</dbReference>
<keyword evidence="2" id="KW-1185">Reference proteome</keyword>
<protein>
    <submittedName>
        <fullName evidence="1">Uncharacterized protein</fullName>
    </submittedName>
</protein>
<accession>A0ABN0I0M1</accession>